<feature type="compositionally biased region" description="Low complexity" evidence="1">
    <location>
        <begin position="176"/>
        <end position="189"/>
    </location>
</feature>
<dbReference type="Ensembl" id="ENSSLUT00000054847.1">
    <property type="protein sequence ID" value="ENSSLUP00000053284.1"/>
    <property type="gene ID" value="ENSSLUG00000023112.1"/>
</dbReference>
<organism evidence="3 4">
    <name type="scientific">Sander lucioperca</name>
    <name type="common">Pike-perch</name>
    <name type="synonym">Perca lucioperca</name>
    <dbReference type="NCBI Taxonomy" id="283035"/>
    <lineage>
        <taxon>Eukaryota</taxon>
        <taxon>Metazoa</taxon>
        <taxon>Chordata</taxon>
        <taxon>Craniata</taxon>
        <taxon>Vertebrata</taxon>
        <taxon>Euteleostomi</taxon>
        <taxon>Actinopterygii</taxon>
        <taxon>Neopterygii</taxon>
        <taxon>Teleostei</taxon>
        <taxon>Neoteleostei</taxon>
        <taxon>Acanthomorphata</taxon>
        <taxon>Eupercaria</taxon>
        <taxon>Perciformes</taxon>
        <taxon>Percoidei</taxon>
        <taxon>Percidae</taxon>
        <taxon>Luciopercinae</taxon>
        <taxon>Sander</taxon>
    </lineage>
</organism>
<reference evidence="3" key="1">
    <citation type="submission" date="2025-08" db="UniProtKB">
        <authorList>
            <consortium name="Ensembl"/>
        </authorList>
    </citation>
    <scope>IDENTIFICATION</scope>
</reference>
<proteinExistence type="predicted"/>
<evidence type="ECO:0000256" key="2">
    <source>
        <dbReference type="SAM" id="Phobius"/>
    </source>
</evidence>
<sequence length="463" mass="50737">MDSSPVLRQQSQNKIRTDPKPCKGLSAPHLSNQNIENQDPGNSETGRKAPVRPGVSRLPVLAKSLCLPTPSDFSKSHCRWEEKPLAGKTKKKKPCTRPVPFNLSQPKSSRMATDNQQPLTVLQSRTGTHAVQPENNVCNARLKTQNISAKPTKHPAMLNHNMDSTKGTGKSIGKATGSTSQLSGQSGPSNTLRTSRARIFRIVMIACSLFFSWDFNYIAHLCFHVNSSNQCFLCISDKEENFQSDHAALLSILRNEGVSATGLRSANSLSKPYNFLVSCFFIIVIYFLLLQCRSVKSMQFSPDPAALQSILQNEGVKGRGPVGSTPRSSVCPSGRGTSIYTVSVEEATQKNWTPQRVRNTRHQPMSAMVSLHALNVHALVTFSITDLIVQKTCAPSLAVAMLRKRLPCLEELRMDEEVASYTSGSVPAAPGFLPLQPRCGNPLASILHSEDRCFLKLNVISVK</sequence>
<feature type="region of interest" description="Disordered" evidence="1">
    <location>
        <begin position="1"/>
        <end position="55"/>
    </location>
</feature>
<protein>
    <submittedName>
        <fullName evidence="3">Uncharacterized LOC116039541</fullName>
    </submittedName>
</protein>
<keyword evidence="2" id="KW-0472">Membrane</keyword>
<keyword evidence="4" id="KW-1185">Reference proteome</keyword>
<accession>A0A8D0AFQ7</accession>
<evidence type="ECO:0000313" key="4">
    <source>
        <dbReference type="Proteomes" id="UP000694568"/>
    </source>
</evidence>
<gene>
    <name evidence="3" type="primary">LOC116039541</name>
</gene>
<name>A0A8D0AFQ7_SANLU</name>
<feature type="compositionally biased region" description="Polar residues" evidence="1">
    <location>
        <begin position="1"/>
        <end position="14"/>
    </location>
</feature>
<feature type="compositionally biased region" description="Polar residues" evidence="1">
    <location>
        <begin position="29"/>
        <end position="44"/>
    </location>
</feature>
<feature type="region of interest" description="Disordered" evidence="1">
    <location>
        <begin position="166"/>
        <end position="189"/>
    </location>
</feature>
<feature type="region of interest" description="Disordered" evidence="1">
    <location>
        <begin position="88"/>
        <end position="115"/>
    </location>
</feature>
<dbReference type="GeneTree" id="ENSGT00530000068920"/>
<evidence type="ECO:0000313" key="3">
    <source>
        <dbReference type="Ensembl" id="ENSSLUP00000053284.1"/>
    </source>
</evidence>
<feature type="transmembrane region" description="Helical" evidence="2">
    <location>
        <begin position="199"/>
        <end position="219"/>
    </location>
</feature>
<evidence type="ECO:0000256" key="1">
    <source>
        <dbReference type="SAM" id="MobiDB-lite"/>
    </source>
</evidence>
<feature type="compositionally biased region" description="Polar residues" evidence="1">
    <location>
        <begin position="102"/>
        <end position="115"/>
    </location>
</feature>
<keyword evidence="2" id="KW-1133">Transmembrane helix</keyword>
<feature type="transmembrane region" description="Helical" evidence="2">
    <location>
        <begin position="273"/>
        <end position="290"/>
    </location>
</feature>
<dbReference type="Proteomes" id="UP000694568">
    <property type="component" value="Unplaced"/>
</dbReference>
<dbReference type="AlphaFoldDB" id="A0A8D0AFQ7"/>
<keyword evidence="2" id="KW-0812">Transmembrane</keyword>
<reference evidence="3" key="2">
    <citation type="submission" date="2025-09" db="UniProtKB">
        <authorList>
            <consortium name="Ensembl"/>
        </authorList>
    </citation>
    <scope>IDENTIFICATION</scope>
</reference>